<keyword evidence="1" id="KW-0520">NAD</keyword>
<dbReference type="Pfam" id="PF00931">
    <property type="entry name" value="NB-ARC"/>
    <property type="match status" value="1"/>
</dbReference>
<dbReference type="SUPFAM" id="SSF52540">
    <property type="entry name" value="P-loop containing nucleoside triphosphate hydrolases"/>
    <property type="match status" value="1"/>
</dbReference>
<dbReference type="Pfam" id="PF01582">
    <property type="entry name" value="TIR"/>
    <property type="match status" value="1"/>
</dbReference>
<dbReference type="AlphaFoldDB" id="A0A2N9HBJ3"/>
<protein>
    <recommendedName>
        <fullName evidence="2">TIR domain-containing protein</fullName>
    </recommendedName>
</protein>
<evidence type="ECO:0000256" key="1">
    <source>
        <dbReference type="ARBA" id="ARBA00023027"/>
    </source>
</evidence>
<dbReference type="InterPro" id="IPR000157">
    <property type="entry name" value="TIR_dom"/>
</dbReference>
<proteinExistence type="predicted"/>
<dbReference type="EMBL" id="OIVN01003122">
    <property type="protein sequence ID" value="SPD08954.1"/>
    <property type="molecule type" value="Genomic_DNA"/>
</dbReference>
<dbReference type="PANTHER" id="PTHR11017">
    <property type="entry name" value="LEUCINE-RICH REPEAT-CONTAINING PROTEIN"/>
    <property type="match status" value="1"/>
</dbReference>
<accession>A0A2N9HBJ3</accession>
<dbReference type="Gene3D" id="3.40.50.300">
    <property type="entry name" value="P-loop containing nucleotide triphosphate hydrolases"/>
    <property type="match status" value="1"/>
</dbReference>
<dbReference type="Gene3D" id="3.40.50.10140">
    <property type="entry name" value="Toll/interleukin-1 receptor homology (TIR) domain"/>
    <property type="match status" value="1"/>
</dbReference>
<feature type="domain" description="TIR" evidence="2">
    <location>
        <begin position="18"/>
        <end position="183"/>
    </location>
</feature>
<dbReference type="SUPFAM" id="SSF52200">
    <property type="entry name" value="Toll/Interleukin receptor TIR domain"/>
    <property type="match status" value="1"/>
</dbReference>
<dbReference type="GO" id="GO:0007165">
    <property type="term" value="P:signal transduction"/>
    <property type="evidence" value="ECO:0007669"/>
    <property type="project" value="InterPro"/>
</dbReference>
<sequence length="331" mass="37064">MTLQFQGPSSSSSITHQWTFDVFLSFRGTDTRSNFTSHLYNALHKKGINTFIDDELRRGEEISPALLKAIEGSSISIVILSKNYATSTWCLEELLKILECKETKGQMVLPVFFKVDPSDVQHQTKCFGKALVKVGDKVKDEVKVLRWKAALKDVANLSGGWLIDKGNESELIQEIVQRVSIIVNRTYLNVAKYPIGIETRVQDINLLSSIGGDDIRMVGILGVGGIGKTTIAKAIYNLIAYQFEGSCFLANIGETSKRESGLVQLQETLHFEILRDARSSKVGNVDRGINVIKRRLCSKKLFDNPNNLVMHDLLEEMDREVDRQKSPEELG</sequence>
<dbReference type="PROSITE" id="PS50104">
    <property type="entry name" value="TIR"/>
    <property type="match status" value="1"/>
</dbReference>
<evidence type="ECO:0000313" key="3">
    <source>
        <dbReference type="EMBL" id="SPD08954.1"/>
    </source>
</evidence>
<dbReference type="InterPro" id="IPR035897">
    <property type="entry name" value="Toll_tir_struct_dom_sf"/>
</dbReference>
<dbReference type="PANTHER" id="PTHR11017:SF570">
    <property type="entry name" value="DISEASE RESISTANCE PROTEIN (TIR-NBS CLASS)-RELATED"/>
    <property type="match status" value="1"/>
</dbReference>
<dbReference type="InterPro" id="IPR027417">
    <property type="entry name" value="P-loop_NTPase"/>
</dbReference>
<dbReference type="InterPro" id="IPR044974">
    <property type="entry name" value="Disease_R_plants"/>
</dbReference>
<name>A0A2N9HBJ3_FAGSY</name>
<dbReference type="InterPro" id="IPR002182">
    <property type="entry name" value="NB-ARC"/>
</dbReference>
<dbReference type="SMART" id="SM00255">
    <property type="entry name" value="TIR"/>
    <property type="match status" value="1"/>
</dbReference>
<evidence type="ECO:0000259" key="2">
    <source>
        <dbReference type="PROSITE" id="PS50104"/>
    </source>
</evidence>
<gene>
    <name evidence="3" type="ORF">FSB_LOCUS36836</name>
</gene>
<reference evidence="3" key="1">
    <citation type="submission" date="2018-02" db="EMBL/GenBank/DDBJ databases">
        <authorList>
            <person name="Cohen D.B."/>
            <person name="Kent A.D."/>
        </authorList>
    </citation>
    <scope>NUCLEOTIDE SEQUENCE</scope>
</reference>
<dbReference type="FunFam" id="3.40.50.10140:FF:000007">
    <property type="entry name" value="Disease resistance protein (TIR-NBS-LRR class)"/>
    <property type="match status" value="1"/>
</dbReference>
<dbReference type="GO" id="GO:0006952">
    <property type="term" value="P:defense response"/>
    <property type="evidence" value="ECO:0007669"/>
    <property type="project" value="InterPro"/>
</dbReference>
<organism evidence="3">
    <name type="scientific">Fagus sylvatica</name>
    <name type="common">Beechnut</name>
    <dbReference type="NCBI Taxonomy" id="28930"/>
    <lineage>
        <taxon>Eukaryota</taxon>
        <taxon>Viridiplantae</taxon>
        <taxon>Streptophyta</taxon>
        <taxon>Embryophyta</taxon>
        <taxon>Tracheophyta</taxon>
        <taxon>Spermatophyta</taxon>
        <taxon>Magnoliopsida</taxon>
        <taxon>eudicotyledons</taxon>
        <taxon>Gunneridae</taxon>
        <taxon>Pentapetalae</taxon>
        <taxon>rosids</taxon>
        <taxon>fabids</taxon>
        <taxon>Fagales</taxon>
        <taxon>Fagaceae</taxon>
        <taxon>Fagus</taxon>
    </lineage>
</organism>